<dbReference type="InterPro" id="IPR001173">
    <property type="entry name" value="Glyco_trans_2-like"/>
</dbReference>
<evidence type="ECO:0000256" key="1">
    <source>
        <dbReference type="ARBA" id="ARBA00006739"/>
    </source>
</evidence>
<organism evidence="5 6">
    <name type="scientific">Bacteroides faecalis</name>
    <dbReference type="NCBI Taxonomy" id="2447885"/>
    <lineage>
        <taxon>Bacteria</taxon>
        <taxon>Pseudomonadati</taxon>
        <taxon>Bacteroidota</taxon>
        <taxon>Bacteroidia</taxon>
        <taxon>Bacteroidales</taxon>
        <taxon>Bacteroidaceae</taxon>
        <taxon>Bacteroides</taxon>
    </lineage>
</organism>
<dbReference type="OrthoDB" id="9771846at2"/>
<dbReference type="Pfam" id="PF00535">
    <property type="entry name" value="Glycos_transf_2"/>
    <property type="match status" value="1"/>
</dbReference>
<dbReference type="SUPFAM" id="SSF53448">
    <property type="entry name" value="Nucleotide-diphospho-sugar transferases"/>
    <property type="match status" value="1"/>
</dbReference>
<dbReference type="GO" id="GO:0016757">
    <property type="term" value="F:glycosyltransferase activity"/>
    <property type="evidence" value="ECO:0007669"/>
    <property type="project" value="UniProtKB-KW"/>
</dbReference>
<evidence type="ECO:0000259" key="4">
    <source>
        <dbReference type="Pfam" id="PF00535"/>
    </source>
</evidence>
<dbReference type="Proteomes" id="UP000288079">
    <property type="component" value="Unassembled WGS sequence"/>
</dbReference>
<reference evidence="5 6" key="1">
    <citation type="submission" date="2018-10" db="EMBL/GenBank/DDBJ databases">
        <title>Draft Genome Sequence of Bacteroides sp. KCTC 15687.</title>
        <authorList>
            <person name="Yu S.Y."/>
            <person name="Kim J.S."/>
            <person name="Oh B.S."/>
            <person name="Park S.H."/>
            <person name="Kang S.W."/>
            <person name="Park J.E."/>
            <person name="Choi S.H."/>
            <person name="Han K.I."/>
            <person name="Lee K.C."/>
            <person name="Eom M.K."/>
            <person name="Suh M.K."/>
            <person name="Lee D.H."/>
            <person name="Yoon H."/>
            <person name="Kim B."/>
            <person name="Yang S.J."/>
            <person name="Lee J.S."/>
            <person name="Lee J.H."/>
        </authorList>
    </citation>
    <scope>NUCLEOTIDE SEQUENCE [LARGE SCALE GENOMIC DNA]</scope>
    <source>
        <strain evidence="5 6">KCTC 15687</strain>
    </source>
</reference>
<comment type="similarity">
    <text evidence="1">Belongs to the glycosyltransferase 2 family.</text>
</comment>
<gene>
    <name evidence="5" type="ORF">KGMB02408_05570</name>
</gene>
<keyword evidence="3" id="KW-0808">Transferase</keyword>
<sequence length="273" mass="32077">MRVPVILLNYNSASDCRKCVSFLKRQQGVELEIIIVDNCSREDDRNDVERLCQKQGCTFIPATKNRGYNAGNNIGLRYAAEKGYKYAMIANPDMEFPQEDYIQKLVTKMEQDDTIAVCASDIVNPDGRHLNPQREATYSEELFWFREIMRNRKSKKWYLCDSTQSGYCEKVSGCCLLLRMDFMQNIGFFDENVFLYSEESILAKQVKLSNKKMYYLNDSQAVHQHIESQKGAIKPRMKILFKSRTYYLRKYSGYGRLKLNLLLFSKHLQYMFY</sequence>
<feature type="domain" description="Glycosyltransferase 2-like" evidence="4">
    <location>
        <begin position="5"/>
        <end position="163"/>
    </location>
</feature>
<protein>
    <recommendedName>
        <fullName evidence="4">Glycosyltransferase 2-like domain-containing protein</fullName>
    </recommendedName>
</protein>
<dbReference type="PANTHER" id="PTHR43179">
    <property type="entry name" value="RHAMNOSYLTRANSFERASE WBBL"/>
    <property type="match status" value="1"/>
</dbReference>
<evidence type="ECO:0000256" key="3">
    <source>
        <dbReference type="ARBA" id="ARBA00022679"/>
    </source>
</evidence>
<keyword evidence="6" id="KW-1185">Reference proteome</keyword>
<evidence type="ECO:0000313" key="5">
    <source>
        <dbReference type="EMBL" id="GCB33612.1"/>
    </source>
</evidence>
<dbReference type="AlphaFoldDB" id="A0A401LPW4"/>
<dbReference type="Gene3D" id="3.90.550.10">
    <property type="entry name" value="Spore Coat Polysaccharide Biosynthesis Protein SpsA, Chain A"/>
    <property type="match status" value="1"/>
</dbReference>
<evidence type="ECO:0000256" key="2">
    <source>
        <dbReference type="ARBA" id="ARBA00022676"/>
    </source>
</evidence>
<dbReference type="RefSeq" id="WP_125039942.1">
    <property type="nucleotide sequence ID" value="NZ_BHWB01000002.1"/>
</dbReference>
<proteinExistence type="inferred from homology"/>
<evidence type="ECO:0000313" key="6">
    <source>
        <dbReference type="Proteomes" id="UP000288079"/>
    </source>
</evidence>
<dbReference type="EMBL" id="BHWB01000002">
    <property type="protein sequence ID" value="GCB33612.1"/>
    <property type="molecule type" value="Genomic_DNA"/>
</dbReference>
<dbReference type="InterPro" id="IPR029044">
    <property type="entry name" value="Nucleotide-diphossugar_trans"/>
</dbReference>
<comment type="caution">
    <text evidence="5">The sequence shown here is derived from an EMBL/GenBank/DDBJ whole genome shotgun (WGS) entry which is preliminary data.</text>
</comment>
<accession>A0A401LPW4</accession>
<keyword evidence="2" id="KW-0328">Glycosyltransferase</keyword>
<name>A0A401LPW4_9BACE</name>
<dbReference type="PANTHER" id="PTHR43179:SF12">
    <property type="entry name" value="GALACTOFURANOSYLTRANSFERASE GLFT2"/>
    <property type="match status" value="1"/>
</dbReference>